<name>A0A4P7D7A0_9BURK</name>
<evidence type="ECO:0000313" key="2">
    <source>
        <dbReference type="Proteomes" id="UP000295727"/>
    </source>
</evidence>
<reference evidence="1 2" key="1">
    <citation type="submission" date="2019-03" db="EMBL/GenBank/DDBJ databases">
        <title>Paraburkholderia sp. 7MH5, isolated from subtropical forest soil.</title>
        <authorList>
            <person name="Gao Z.-H."/>
            <person name="Qiu L.-H."/>
        </authorList>
    </citation>
    <scope>NUCLEOTIDE SEQUENCE [LARGE SCALE GENOMIC DNA]</scope>
    <source>
        <strain evidence="1 2">7MH5</strain>
    </source>
</reference>
<protein>
    <submittedName>
        <fullName evidence="1">Uncharacterized protein</fullName>
    </submittedName>
</protein>
<dbReference type="EMBL" id="CP038151">
    <property type="protein sequence ID" value="QBR02805.1"/>
    <property type="molecule type" value="Genomic_DNA"/>
</dbReference>
<dbReference type="AlphaFoldDB" id="A0A4P7D7A0"/>
<sequence length="96" mass="10319">MKRTYQHRGHTLDVSVETVCRTQEGAAAALDHIALLLISSDEKMPFASLRIDRAAGRAFASEAEALMGGYSVGSSIVDRLIDDGKWITEEIASAAP</sequence>
<dbReference type="KEGG" id="ppai:E1956_36980"/>
<keyword evidence="2" id="KW-1185">Reference proteome</keyword>
<organism evidence="1 2">
    <name type="scientific">Paraburkholderia pallida</name>
    <dbReference type="NCBI Taxonomy" id="2547399"/>
    <lineage>
        <taxon>Bacteria</taxon>
        <taxon>Pseudomonadati</taxon>
        <taxon>Pseudomonadota</taxon>
        <taxon>Betaproteobacteria</taxon>
        <taxon>Burkholderiales</taxon>
        <taxon>Burkholderiaceae</taxon>
        <taxon>Paraburkholderia</taxon>
    </lineage>
</organism>
<gene>
    <name evidence="1" type="ORF">E1956_36980</name>
</gene>
<proteinExistence type="predicted"/>
<evidence type="ECO:0000313" key="1">
    <source>
        <dbReference type="EMBL" id="QBR02805.1"/>
    </source>
</evidence>
<dbReference type="OrthoDB" id="9111756at2"/>
<dbReference type="Proteomes" id="UP000295727">
    <property type="component" value="Chromosome 4"/>
</dbReference>
<accession>A0A4P7D7A0</accession>
<dbReference type="RefSeq" id="WP_134758321.1">
    <property type="nucleotide sequence ID" value="NZ_CP038151.1"/>
</dbReference>